<evidence type="ECO:0000256" key="1">
    <source>
        <dbReference type="ARBA" id="ARBA00004236"/>
    </source>
</evidence>
<dbReference type="SUPFAM" id="SSF49265">
    <property type="entry name" value="Fibronectin type III"/>
    <property type="match status" value="1"/>
</dbReference>
<dbReference type="CDD" id="cd00063">
    <property type="entry name" value="FN3"/>
    <property type="match status" value="1"/>
</dbReference>
<sequence>MVCEAIPRRYGHKSDVPCIGYCSHVQWNMKRLRDNNSSVWGTLLIGWVLITSPCNACSPMCDCVGNYFAYCDRRELTSSHLIDLMPDLPVRISYIDFSHNVIRVLTNSMFYRHTALTTISLDHNVVSDVSGSTFRPLLRLRKLFLQHNQLPHLNDGIFFHLTQLRNLYLYSNRIRHLPDRGFAHLVNLRELHLNRNDLDNVTSEALVGLSRLQILNISDNNINIISDFSFASLTNLRKLFLENNKISVLTSKTFWNLTSLRELDLRNNCIVYIQAAHMDPFRQHIRVLRLSYNRLVSLRRNVFDDMGSLRVLDLNYNEIKTIEKGAFWYLDLNELHLKGNRLEAVGREMFLHTRLLRYVDLSHNDIHLISPGAWAGLGQSLHVLILTGNRLVDLSRTMVQGMSALRKLRLDSNQIVTIDPEFILQLPSLQTLDLRANNLRSLFAQEFTDLPAVPRLLLEQNPLRQFSGFRFVGDVHVSLNLTVTSKNNRTVNITWPYKGGNQIYWSVSVKNLNRTQSDNDITLYLQAYVTNTMIPGLSPLTHYLINVRPVFVDERVRVDQTGYVTTLGPDESSSPPTTLRGDEHASGSCRCRPLPWTALYCLACIIMLRYPSSFI</sequence>
<proteinExistence type="predicted"/>
<dbReference type="InterPro" id="IPR032675">
    <property type="entry name" value="LRR_dom_sf"/>
</dbReference>
<dbReference type="SUPFAM" id="SSF52058">
    <property type="entry name" value="L domain-like"/>
    <property type="match status" value="1"/>
</dbReference>
<dbReference type="InterPro" id="IPR003591">
    <property type="entry name" value="Leu-rich_rpt_typical-subtyp"/>
</dbReference>
<dbReference type="InterPro" id="IPR001611">
    <property type="entry name" value="Leu-rich_rpt"/>
</dbReference>
<keyword evidence="2" id="KW-1003">Cell membrane</keyword>
<dbReference type="SMART" id="SM00369">
    <property type="entry name" value="LRR_TYP"/>
    <property type="match status" value="14"/>
</dbReference>
<dbReference type="Pfam" id="PF13855">
    <property type="entry name" value="LRR_8"/>
    <property type="match status" value="4"/>
</dbReference>
<keyword evidence="7" id="KW-1133">Transmembrane helix</keyword>
<organism evidence="10 11">
    <name type="scientific">Mizuhopecten yessoensis</name>
    <name type="common">Japanese scallop</name>
    <name type="synonym">Patinopecten yessoensis</name>
    <dbReference type="NCBI Taxonomy" id="6573"/>
    <lineage>
        <taxon>Eukaryota</taxon>
        <taxon>Metazoa</taxon>
        <taxon>Spiralia</taxon>
        <taxon>Lophotrochozoa</taxon>
        <taxon>Mollusca</taxon>
        <taxon>Bivalvia</taxon>
        <taxon>Autobranchia</taxon>
        <taxon>Pteriomorphia</taxon>
        <taxon>Pectinida</taxon>
        <taxon>Pectinoidea</taxon>
        <taxon>Pectinidae</taxon>
        <taxon>Mizuhopecten</taxon>
    </lineage>
</organism>
<dbReference type="InterPro" id="IPR050328">
    <property type="entry name" value="Dev_Immune_Receptor"/>
</dbReference>
<keyword evidence="4" id="KW-0812">Transmembrane</keyword>
<evidence type="ECO:0000313" key="10">
    <source>
        <dbReference type="EMBL" id="OWF47827.1"/>
    </source>
</evidence>
<dbReference type="Gene3D" id="3.80.10.10">
    <property type="entry name" value="Ribonuclease Inhibitor"/>
    <property type="match status" value="3"/>
</dbReference>
<dbReference type="PANTHER" id="PTHR24373">
    <property type="entry name" value="SLIT RELATED LEUCINE-RICH REPEAT NEURONAL PROTEIN"/>
    <property type="match status" value="1"/>
</dbReference>
<comment type="caution">
    <text evidence="10">The sequence shown here is derived from an EMBL/GenBank/DDBJ whole genome shotgun (WGS) entry which is preliminary data.</text>
</comment>
<accession>A0A210QGE3</accession>
<comment type="subcellular location">
    <subcellularLocation>
        <location evidence="1">Cell membrane</location>
    </subcellularLocation>
</comment>
<dbReference type="GO" id="GO:0031012">
    <property type="term" value="C:extracellular matrix"/>
    <property type="evidence" value="ECO:0007669"/>
    <property type="project" value="TreeGrafter"/>
</dbReference>
<keyword evidence="11" id="KW-1185">Reference proteome</keyword>
<dbReference type="STRING" id="6573.A0A210QGE3"/>
<evidence type="ECO:0000256" key="9">
    <source>
        <dbReference type="SAM" id="MobiDB-lite"/>
    </source>
</evidence>
<dbReference type="InterPro" id="IPR036116">
    <property type="entry name" value="FN3_sf"/>
</dbReference>
<keyword evidence="5" id="KW-0732">Signal</keyword>
<gene>
    <name evidence="10" type="ORF">KP79_PYT22495</name>
</gene>
<dbReference type="SMART" id="SM00365">
    <property type="entry name" value="LRR_SD22"/>
    <property type="match status" value="5"/>
</dbReference>
<dbReference type="PANTHER" id="PTHR24373:SF370">
    <property type="entry name" value="FISH-LIPS, ISOFORM E"/>
    <property type="match status" value="1"/>
</dbReference>
<evidence type="ECO:0000313" key="11">
    <source>
        <dbReference type="Proteomes" id="UP000242188"/>
    </source>
</evidence>
<evidence type="ECO:0000256" key="2">
    <source>
        <dbReference type="ARBA" id="ARBA00022475"/>
    </source>
</evidence>
<dbReference type="PROSITE" id="PS51450">
    <property type="entry name" value="LRR"/>
    <property type="match status" value="4"/>
</dbReference>
<name>A0A210QGE3_MIZYE</name>
<dbReference type="EMBL" id="NEDP02003766">
    <property type="protein sequence ID" value="OWF47827.1"/>
    <property type="molecule type" value="Genomic_DNA"/>
</dbReference>
<dbReference type="Proteomes" id="UP000242188">
    <property type="component" value="Unassembled WGS sequence"/>
</dbReference>
<protein>
    <submittedName>
        <fullName evidence="10">Leucine-rich repeat-containing protein 15</fullName>
    </submittedName>
</protein>
<feature type="region of interest" description="Disordered" evidence="9">
    <location>
        <begin position="564"/>
        <end position="587"/>
    </location>
</feature>
<evidence type="ECO:0000256" key="6">
    <source>
        <dbReference type="ARBA" id="ARBA00022737"/>
    </source>
</evidence>
<evidence type="ECO:0000256" key="4">
    <source>
        <dbReference type="ARBA" id="ARBA00022692"/>
    </source>
</evidence>
<dbReference type="AlphaFoldDB" id="A0A210QGE3"/>
<keyword evidence="3" id="KW-0433">Leucine-rich repeat</keyword>
<dbReference type="FunFam" id="3.80.10.10:FF:001438">
    <property type="entry name" value="Uncharacterized protein"/>
    <property type="match status" value="1"/>
</dbReference>
<evidence type="ECO:0000256" key="5">
    <source>
        <dbReference type="ARBA" id="ARBA00022729"/>
    </source>
</evidence>
<keyword evidence="8" id="KW-0472">Membrane</keyword>
<keyword evidence="6" id="KW-0677">Repeat</keyword>
<evidence type="ECO:0000256" key="7">
    <source>
        <dbReference type="ARBA" id="ARBA00022989"/>
    </source>
</evidence>
<evidence type="ECO:0000256" key="3">
    <source>
        <dbReference type="ARBA" id="ARBA00022614"/>
    </source>
</evidence>
<dbReference type="GO" id="GO:0005886">
    <property type="term" value="C:plasma membrane"/>
    <property type="evidence" value="ECO:0007669"/>
    <property type="project" value="UniProtKB-SubCell"/>
</dbReference>
<reference evidence="10 11" key="1">
    <citation type="journal article" date="2017" name="Nat. Ecol. Evol.">
        <title>Scallop genome provides insights into evolution of bilaterian karyotype and development.</title>
        <authorList>
            <person name="Wang S."/>
            <person name="Zhang J."/>
            <person name="Jiao W."/>
            <person name="Li J."/>
            <person name="Xun X."/>
            <person name="Sun Y."/>
            <person name="Guo X."/>
            <person name="Huan P."/>
            <person name="Dong B."/>
            <person name="Zhang L."/>
            <person name="Hu X."/>
            <person name="Sun X."/>
            <person name="Wang J."/>
            <person name="Zhao C."/>
            <person name="Wang Y."/>
            <person name="Wang D."/>
            <person name="Huang X."/>
            <person name="Wang R."/>
            <person name="Lv J."/>
            <person name="Li Y."/>
            <person name="Zhang Z."/>
            <person name="Liu B."/>
            <person name="Lu W."/>
            <person name="Hui Y."/>
            <person name="Liang J."/>
            <person name="Zhou Z."/>
            <person name="Hou R."/>
            <person name="Li X."/>
            <person name="Liu Y."/>
            <person name="Li H."/>
            <person name="Ning X."/>
            <person name="Lin Y."/>
            <person name="Zhao L."/>
            <person name="Xing Q."/>
            <person name="Dou J."/>
            <person name="Li Y."/>
            <person name="Mao J."/>
            <person name="Guo H."/>
            <person name="Dou H."/>
            <person name="Li T."/>
            <person name="Mu C."/>
            <person name="Jiang W."/>
            <person name="Fu Q."/>
            <person name="Fu X."/>
            <person name="Miao Y."/>
            <person name="Liu J."/>
            <person name="Yu Q."/>
            <person name="Li R."/>
            <person name="Liao H."/>
            <person name="Li X."/>
            <person name="Kong Y."/>
            <person name="Jiang Z."/>
            <person name="Chourrout D."/>
            <person name="Li R."/>
            <person name="Bao Z."/>
        </authorList>
    </citation>
    <scope>NUCLEOTIDE SEQUENCE [LARGE SCALE GENOMIC DNA]</scope>
    <source>
        <strain evidence="10 11">PY_sf001</strain>
    </source>
</reference>
<evidence type="ECO:0000256" key="8">
    <source>
        <dbReference type="ARBA" id="ARBA00023136"/>
    </source>
</evidence>
<dbReference type="GO" id="GO:0005615">
    <property type="term" value="C:extracellular space"/>
    <property type="evidence" value="ECO:0007669"/>
    <property type="project" value="TreeGrafter"/>
</dbReference>
<dbReference type="InterPro" id="IPR003961">
    <property type="entry name" value="FN3_dom"/>
</dbReference>
<dbReference type="OrthoDB" id="6162395at2759"/>